<evidence type="ECO:0000313" key="1">
    <source>
        <dbReference type="EMBL" id="KAL2065185.1"/>
    </source>
</evidence>
<protein>
    <submittedName>
        <fullName evidence="1">Uncharacterized protein</fullName>
    </submittedName>
</protein>
<dbReference type="Proteomes" id="UP001595075">
    <property type="component" value="Unassembled WGS sequence"/>
</dbReference>
<reference evidence="1 2" key="1">
    <citation type="journal article" date="2024" name="Commun. Biol.">
        <title>Comparative genomic analysis of thermophilic fungi reveals convergent evolutionary adaptations and gene losses.</title>
        <authorList>
            <person name="Steindorff A.S."/>
            <person name="Aguilar-Pontes M.V."/>
            <person name="Robinson A.J."/>
            <person name="Andreopoulos B."/>
            <person name="LaButti K."/>
            <person name="Kuo A."/>
            <person name="Mondo S."/>
            <person name="Riley R."/>
            <person name="Otillar R."/>
            <person name="Haridas S."/>
            <person name="Lipzen A."/>
            <person name="Grimwood J."/>
            <person name="Schmutz J."/>
            <person name="Clum A."/>
            <person name="Reid I.D."/>
            <person name="Moisan M.C."/>
            <person name="Butler G."/>
            <person name="Nguyen T.T.M."/>
            <person name="Dewar K."/>
            <person name="Conant G."/>
            <person name="Drula E."/>
            <person name="Henrissat B."/>
            <person name="Hansel C."/>
            <person name="Singer S."/>
            <person name="Hutchinson M.I."/>
            <person name="de Vries R.P."/>
            <person name="Natvig D.O."/>
            <person name="Powell A.J."/>
            <person name="Tsang A."/>
            <person name="Grigoriev I.V."/>
        </authorList>
    </citation>
    <scope>NUCLEOTIDE SEQUENCE [LARGE SCALE GENOMIC DNA]</scope>
    <source>
        <strain evidence="1 2">CBS 494.80</strain>
    </source>
</reference>
<name>A0ABR4C685_9HELO</name>
<sequence length="30" mass="3442">MVTSSEAAFRVLRYYYSPALPTDTPDEVVY</sequence>
<organism evidence="1 2">
    <name type="scientific">Oculimacula yallundae</name>
    <dbReference type="NCBI Taxonomy" id="86028"/>
    <lineage>
        <taxon>Eukaryota</taxon>
        <taxon>Fungi</taxon>
        <taxon>Dikarya</taxon>
        <taxon>Ascomycota</taxon>
        <taxon>Pezizomycotina</taxon>
        <taxon>Leotiomycetes</taxon>
        <taxon>Helotiales</taxon>
        <taxon>Ploettnerulaceae</taxon>
        <taxon>Oculimacula</taxon>
    </lineage>
</organism>
<evidence type="ECO:0000313" key="2">
    <source>
        <dbReference type="Proteomes" id="UP001595075"/>
    </source>
</evidence>
<accession>A0ABR4C685</accession>
<keyword evidence="2" id="KW-1185">Reference proteome</keyword>
<proteinExistence type="predicted"/>
<dbReference type="EMBL" id="JAZHXI010000013">
    <property type="protein sequence ID" value="KAL2065185.1"/>
    <property type="molecule type" value="Genomic_DNA"/>
</dbReference>
<gene>
    <name evidence="1" type="ORF">VTL71DRAFT_4326</name>
</gene>
<comment type="caution">
    <text evidence="1">The sequence shown here is derived from an EMBL/GenBank/DDBJ whole genome shotgun (WGS) entry which is preliminary data.</text>
</comment>